<organism evidence="1 2">
    <name type="scientific">Aminobacter niigataensis</name>
    <dbReference type="NCBI Taxonomy" id="83265"/>
    <lineage>
        <taxon>Bacteria</taxon>
        <taxon>Pseudomonadati</taxon>
        <taxon>Pseudomonadota</taxon>
        <taxon>Alphaproteobacteria</taxon>
        <taxon>Hyphomicrobiales</taxon>
        <taxon>Phyllobacteriaceae</taxon>
        <taxon>Aminobacter</taxon>
    </lineage>
</organism>
<gene>
    <name evidence="1" type="ORF">GGQ99_001257</name>
</gene>
<dbReference type="EMBL" id="JACHOT010000001">
    <property type="protein sequence ID" value="MBB4649535.1"/>
    <property type="molecule type" value="Genomic_DNA"/>
</dbReference>
<name>A0ABR6KYC2_9HYPH</name>
<dbReference type="Proteomes" id="UP000539538">
    <property type="component" value="Unassembled WGS sequence"/>
</dbReference>
<keyword evidence="2" id="KW-1185">Reference proteome</keyword>
<comment type="caution">
    <text evidence="1">The sequence shown here is derived from an EMBL/GenBank/DDBJ whole genome shotgun (WGS) entry which is preliminary data.</text>
</comment>
<reference evidence="1 2" key="1">
    <citation type="submission" date="2020-08" db="EMBL/GenBank/DDBJ databases">
        <title>Genomic Encyclopedia of Type Strains, Phase IV (KMG-IV): sequencing the most valuable type-strain genomes for metagenomic binning, comparative biology and taxonomic classification.</title>
        <authorList>
            <person name="Goeker M."/>
        </authorList>
    </citation>
    <scope>NUCLEOTIDE SEQUENCE [LARGE SCALE GENOMIC DNA]</scope>
    <source>
        <strain evidence="1 2">DSM 7050</strain>
    </source>
</reference>
<accession>A0ABR6KYC2</accession>
<evidence type="ECO:0000313" key="2">
    <source>
        <dbReference type="Proteomes" id="UP000539538"/>
    </source>
</evidence>
<evidence type="ECO:0000313" key="1">
    <source>
        <dbReference type="EMBL" id="MBB4649535.1"/>
    </source>
</evidence>
<sequence length="59" mass="6647">MGMSDEQSTAPYKAPSGLYVHWCEHPGCKKDGSRGFAVGKQAPHWFCYEHKAEGERYIS</sequence>
<evidence type="ECO:0008006" key="3">
    <source>
        <dbReference type="Google" id="ProtNLM"/>
    </source>
</evidence>
<protein>
    <recommendedName>
        <fullName evidence="3">GcrA cell cycle regulator</fullName>
    </recommendedName>
</protein>
<proteinExistence type="predicted"/>